<proteinExistence type="predicted"/>
<dbReference type="SUPFAM" id="SSF51126">
    <property type="entry name" value="Pectin lyase-like"/>
    <property type="match status" value="3"/>
</dbReference>
<evidence type="ECO:0000256" key="2">
    <source>
        <dbReference type="SAM" id="Phobius"/>
    </source>
</evidence>
<keyword evidence="6" id="KW-1185">Reference proteome</keyword>
<keyword evidence="2" id="KW-0472">Membrane</keyword>
<dbReference type="Gene3D" id="2.160.20.10">
    <property type="entry name" value="Single-stranded right-handed beta-helix, Pectin lyase-like"/>
    <property type="match status" value="3"/>
</dbReference>
<dbReference type="InterPro" id="IPR039448">
    <property type="entry name" value="Beta_helix"/>
</dbReference>
<evidence type="ECO:0000313" key="6">
    <source>
        <dbReference type="Proteomes" id="UP001594351"/>
    </source>
</evidence>
<dbReference type="SMART" id="SM00710">
    <property type="entry name" value="PbH1"/>
    <property type="match status" value="10"/>
</dbReference>
<gene>
    <name evidence="5" type="ORF">ACFL27_15745</name>
</gene>
<keyword evidence="2" id="KW-1133">Transmembrane helix</keyword>
<sequence>MNICRFLTVFLFLLLLLPNSTSADIIHSGTITIDDIWYVADGVHVVMDNTTIDNGVTVTVEAGAIIKIEVTSSITGRFLIDGALVANGTITEPITITSYRDDSIGGDTNGDGDATFPAREDWRHLQFNPPSDDTTCLLNYCNIRYGGANWGSSSIYGAVSCESASPTITNCNFYMTYWPIRLDLYSHPTILNNSFTNNTINGIVLSDFDATELLINAHWPYSDAVYVLMKPFTVTQDIVWTIDPGVIIKVSFGGYDNLEIKGALGAIGTDSDKIVFTSLKDDSSGGDTNNDQNATTASPGDWKFIEFLPTCNDSLCRLEHCIIKYGGGGYFADGAIECNNASPTFKNVLFLQNTTAIYSLNTSNFVVDTCDFQLNSGKAVSIDINTSPTVVNSSFNSNGWNCFYIRSGTMTRDVTLSGSDMVYCVAEAPLIVDTGYTLTVEEGAIFKMNFGGYEHFDVAGTLDAQGTVSNPIVFTSLKDDTIGGDTNNDGSATSPASGDYKGFRFLSGSQGAWDYCEVHYGGHGSYSNGIVQITASTPTFTRCTFSYNYKGIYIDGSCDPFFDRCEFISNGRYQTSSHVPTVSSEFNSWPEFNDCQFNDNAFNCVTIRGGTLSRDIEMPKLNVPYCVGSDTLVIDANSTLLMPAGTVIKFGFGSYENFDIFGELRAIGSSTIPVIFTSMNDDTAGGDTNNDGSSTTPSPGASKGLRFNPDSTGTLQFCEFRYGWQDHFIEGVIQINSSDLLIEDCLFYKNKKALYINGSADTVVNHCVFTDTEDSAAIRVINSFTSVFNSLFINNPTGIDITSDSGATVENCTFDLNEEGIYCDSSPTSIIRDSIIFGSSQYGMHSEGACPQIHHNCMWNPAAIGDYLNCSGTSGDIFSDPLFINGPDGDYYLSHIAAGQSTDSPAINMGDETALAMELNAFTTRTDQVADTEMVDMGFHYPMVNYWEEAFNSCTIPTSDWSAPSEMQLPDISYDPLYYYSPPCSVEFNDTSKGMRKHFSSATGVISFYFRDTMLSTKNFFIKIGNEYDEIIVWGVHRGISFSNYVVGTDYNDPTGNVAVTNQLRETGYQLVRLNINSDNVTINVGDLPSLNLGPACRHFTYIEFSSPATYGVGLLPKDTFLLGQADYYIDDIFVEIIPTDPPVPELSRVGILICIILITGAMFVSTIKRRYVGTHRDQ</sequence>
<dbReference type="Pfam" id="PF13229">
    <property type="entry name" value="Beta_helix"/>
    <property type="match status" value="3"/>
</dbReference>
<name>A0ABV6YZM0_UNCC1</name>
<feature type="transmembrane region" description="Helical" evidence="2">
    <location>
        <begin position="1150"/>
        <end position="1168"/>
    </location>
</feature>
<dbReference type="EMBL" id="JBHPBY010000211">
    <property type="protein sequence ID" value="MFC1851643.1"/>
    <property type="molecule type" value="Genomic_DNA"/>
</dbReference>
<evidence type="ECO:0000313" key="5">
    <source>
        <dbReference type="EMBL" id="MFC1851643.1"/>
    </source>
</evidence>
<dbReference type="InterPro" id="IPR011050">
    <property type="entry name" value="Pectin_lyase_fold/virulence"/>
</dbReference>
<evidence type="ECO:0000256" key="3">
    <source>
        <dbReference type="SAM" id="SignalP"/>
    </source>
</evidence>
<keyword evidence="2" id="KW-0812">Transmembrane</keyword>
<feature type="domain" description="Right handed beta helix" evidence="4">
    <location>
        <begin position="314"/>
        <end position="441"/>
    </location>
</feature>
<keyword evidence="3" id="KW-0732">Signal</keyword>
<evidence type="ECO:0000259" key="4">
    <source>
        <dbReference type="Pfam" id="PF13229"/>
    </source>
</evidence>
<dbReference type="Proteomes" id="UP001594351">
    <property type="component" value="Unassembled WGS sequence"/>
</dbReference>
<comment type="caution">
    <text evidence="5">The sequence shown here is derived from an EMBL/GenBank/DDBJ whole genome shotgun (WGS) entry which is preliminary data.</text>
</comment>
<dbReference type="InterPro" id="IPR012334">
    <property type="entry name" value="Pectin_lyas_fold"/>
</dbReference>
<evidence type="ECO:0000256" key="1">
    <source>
        <dbReference type="SAM" id="MobiDB-lite"/>
    </source>
</evidence>
<feature type="compositionally biased region" description="Low complexity" evidence="1">
    <location>
        <begin position="683"/>
        <end position="692"/>
    </location>
</feature>
<feature type="domain" description="Right handed beta helix" evidence="4">
    <location>
        <begin position="502"/>
        <end position="609"/>
    </location>
</feature>
<accession>A0ABV6YZM0</accession>
<feature type="domain" description="Right handed beta helix" evidence="4">
    <location>
        <begin position="732"/>
        <end position="854"/>
    </location>
</feature>
<feature type="chain" id="PRO_5045416102" evidence="3">
    <location>
        <begin position="24"/>
        <end position="1179"/>
    </location>
</feature>
<feature type="region of interest" description="Disordered" evidence="1">
    <location>
        <begin position="683"/>
        <end position="705"/>
    </location>
</feature>
<feature type="signal peptide" evidence="3">
    <location>
        <begin position="1"/>
        <end position="23"/>
    </location>
</feature>
<reference evidence="5 6" key="1">
    <citation type="submission" date="2024-09" db="EMBL/GenBank/DDBJ databases">
        <title>Laminarin stimulates single cell rates of sulfate reduction while oxygen inhibits transcriptomic activity in coastal marine sediment.</title>
        <authorList>
            <person name="Lindsay M."/>
            <person name="Orcutt B."/>
            <person name="Emerson D."/>
            <person name="Stepanauskas R."/>
            <person name="D'Angelo T."/>
        </authorList>
    </citation>
    <scope>NUCLEOTIDE SEQUENCE [LARGE SCALE GENOMIC DNA]</scope>
    <source>
        <strain evidence="5">SAG AM-311-K15</strain>
    </source>
</reference>
<protein>
    <submittedName>
        <fullName evidence="5">Right-handed parallel beta-helix repeat-containing protein</fullName>
    </submittedName>
</protein>
<organism evidence="5 6">
    <name type="scientific">candidate division CSSED10-310 bacterium</name>
    <dbReference type="NCBI Taxonomy" id="2855610"/>
    <lineage>
        <taxon>Bacteria</taxon>
        <taxon>Bacteria division CSSED10-310</taxon>
    </lineage>
</organism>
<dbReference type="InterPro" id="IPR006626">
    <property type="entry name" value="PbH1"/>
</dbReference>